<dbReference type="RefSeq" id="WP_013838667.1">
    <property type="nucleotide sequence ID" value="NC_015588.1"/>
</dbReference>
<evidence type="ECO:0000313" key="1">
    <source>
        <dbReference type="EMBL" id="AEG44275.1"/>
    </source>
</evidence>
<dbReference type="eggNOG" id="COG1512">
    <property type="taxonomic scope" value="Bacteria"/>
</dbReference>
<dbReference type="Proteomes" id="UP000009236">
    <property type="component" value="Chromosome"/>
</dbReference>
<dbReference type="KEGG" id="iva:Isova_1518"/>
<organism evidence="2">
    <name type="scientific">Isoptericola variabilis (strain 225)</name>
    <dbReference type="NCBI Taxonomy" id="743718"/>
    <lineage>
        <taxon>Bacteria</taxon>
        <taxon>Bacillati</taxon>
        <taxon>Actinomycetota</taxon>
        <taxon>Actinomycetes</taxon>
        <taxon>Micrococcales</taxon>
        <taxon>Promicromonosporaceae</taxon>
        <taxon>Isoptericola</taxon>
    </lineage>
</organism>
<protein>
    <submittedName>
        <fullName evidence="1">Uncharacterized protein</fullName>
    </submittedName>
</protein>
<sequence>MDPALLGGVVAALVVAGGTAGAFGWGRSRRRTRDREAAAALERLEQEAGTALVRTDERVRLAGDELDFAVAELGEAEAAGLSAAVREARERLREAFHLHQLLHDHVPDTDEQRRDWFARIVALCRAADEAVAEQVRAVAARRADVRRAPSAVEHVRRELERVRGDVAKARATLGRLAERYTDEALLPVADNPTQAERLLEFAGRSADLATARLGEQRVAEADGAARAAADTVRRADGLLRAVEEFEVEALRAESALGAMIAESRAELATARALPAHQRAGAVDAAVAALEEALADLPRPGERADPVASLTRVRRANTALDDAVADQLERVQRERHARAQLGPALDDAERQIATARSVVDDYRAPVGPDARTRLAEAEGELARARGEQDPERALATARRAATLAAEAATTARRDIARAGQRYPGGTWGDPRGPRGGGSGALGAVLGGMVLGGILEDLGDIGDMFG</sequence>
<name>F6FUE7_ISOV2</name>
<proteinExistence type="predicted"/>
<gene>
    <name evidence="1" type="ordered locus">Isova_1518</name>
</gene>
<dbReference type="EMBL" id="CP002810">
    <property type="protein sequence ID" value="AEG44275.1"/>
    <property type="molecule type" value="Genomic_DNA"/>
</dbReference>
<dbReference type="HOGENOM" id="CLU_588975_0_0_11"/>
<reference evidence="1 2" key="1">
    <citation type="submission" date="2011-05" db="EMBL/GenBank/DDBJ databases">
        <title>Complete sequence of Isoptericola variabilis 225.</title>
        <authorList>
            <consortium name="US DOE Joint Genome Institute"/>
            <person name="Lucas S."/>
            <person name="Han J."/>
            <person name="Lapidus A."/>
            <person name="Cheng J.-F."/>
            <person name="Goodwin L."/>
            <person name="Pitluck S."/>
            <person name="Peters L."/>
            <person name="Mikhailova N."/>
            <person name="Zeytun A."/>
            <person name="Han C."/>
            <person name="Tapia R."/>
            <person name="Land M."/>
            <person name="Hauser L."/>
            <person name="Kyrpides N."/>
            <person name="Ivanova N."/>
            <person name="Pagani I."/>
            <person name="Siebers A."/>
            <person name="Allgaier M."/>
            <person name="Thelen M."/>
            <person name="Hugenholtz P."/>
            <person name="Gladden J."/>
            <person name="Woyke T."/>
        </authorList>
    </citation>
    <scope>NUCLEOTIDE SEQUENCE [LARGE SCALE GENOMIC DNA]</scope>
    <source>
        <strain evidence="2">225</strain>
    </source>
</reference>
<evidence type="ECO:0000313" key="2">
    <source>
        <dbReference type="Proteomes" id="UP000009236"/>
    </source>
</evidence>
<dbReference type="STRING" id="743718.Isova_1518"/>
<accession>F6FUE7</accession>
<keyword evidence="2" id="KW-1185">Reference proteome</keyword>
<dbReference type="AlphaFoldDB" id="F6FUE7"/>